<keyword evidence="3" id="KW-1185">Reference proteome</keyword>
<evidence type="ECO:0000256" key="1">
    <source>
        <dbReference type="SAM" id="Phobius"/>
    </source>
</evidence>
<keyword evidence="1" id="KW-1133">Transmembrane helix</keyword>
<evidence type="ECO:0000313" key="2">
    <source>
        <dbReference type="EMBL" id="SCZ87167.1"/>
    </source>
</evidence>
<keyword evidence="1" id="KW-0812">Transmembrane</keyword>
<dbReference type="Proteomes" id="UP000198729">
    <property type="component" value="Unassembled WGS sequence"/>
</dbReference>
<keyword evidence="1" id="KW-0472">Membrane</keyword>
<dbReference type="EMBL" id="FMWO01000105">
    <property type="protein sequence ID" value="SCZ87167.1"/>
    <property type="molecule type" value="Genomic_DNA"/>
</dbReference>
<gene>
    <name evidence="2" type="ORF">NSMM_920001</name>
</gene>
<reference evidence="2 3" key="1">
    <citation type="submission" date="2016-10" db="EMBL/GenBank/DDBJ databases">
        <authorList>
            <person name="de Groot N.N."/>
        </authorList>
    </citation>
    <scope>NUCLEOTIDE SEQUENCE [LARGE SCALE GENOMIC DNA]</scope>
    <source>
        <strain evidence="2">1</strain>
    </source>
</reference>
<organism evidence="2 3">
    <name type="scientific">Nitrosomonas mobilis</name>
    <dbReference type="NCBI Taxonomy" id="51642"/>
    <lineage>
        <taxon>Bacteria</taxon>
        <taxon>Pseudomonadati</taxon>
        <taxon>Pseudomonadota</taxon>
        <taxon>Betaproteobacteria</taxon>
        <taxon>Nitrosomonadales</taxon>
        <taxon>Nitrosomonadaceae</taxon>
        <taxon>Nitrosomonas</taxon>
    </lineage>
</organism>
<evidence type="ECO:0000313" key="3">
    <source>
        <dbReference type="Proteomes" id="UP000198729"/>
    </source>
</evidence>
<accession>A0A1G5SJJ1</accession>
<name>A0A1G5SJJ1_9PROT</name>
<feature type="transmembrane region" description="Helical" evidence="1">
    <location>
        <begin position="27"/>
        <end position="45"/>
    </location>
</feature>
<proteinExistence type="predicted"/>
<protein>
    <submittedName>
        <fullName evidence="2">Uncharacterized protein</fullName>
    </submittedName>
</protein>
<dbReference type="AlphaFoldDB" id="A0A1G5SJJ1"/>
<sequence>MPEVCKLGWLNIVNQSVNGVFPISYNIYYVKYGAVVWLVTTIMALSH</sequence>